<dbReference type="GO" id="GO:0006487">
    <property type="term" value="P:protein N-linked glycosylation"/>
    <property type="evidence" value="ECO:0007669"/>
    <property type="project" value="TreeGrafter"/>
</dbReference>
<dbReference type="RefSeq" id="WP_054732325.1">
    <property type="nucleotide sequence ID" value="NZ_AYZM01000079.1"/>
</dbReference>
<keyword evidence="8" id="KW-0808">Transferase</keyword>
<keyword evidence="9" id="KW-1185">Reference proteome</keyword>
<dbReference type="GO" id="GO:0000271">
    <property type="term" value="P:polysaccharide biosynthetic process"/>
    <property type="evidence" value="ECO:0007669"/>
    <property type="project" value="InterPro"/>
</dbReference>
<evidence type="ECO:0000256" key="4">
    <source>
        <dbReference type="ARBA" id="ARBA00023136"/>
    </source>
</evidence>
<gene>
    <name evidence="8" type="ORF">FD14_GL000434</name>
</gene>
<dbReference type="Gene3D" id="3.90.550.10">
    <property type="entry name" value="Spore Coat Polysaccharide Biosynthesis Protein SpsA, Chain A"/>
    <property type="match status" value="1"/>
</dbReference>
<feature type="transmembrane region" description="Helical" evidence="5">
    <location>
        <begin position="259"/>
        <end position="278"/>
    </location>
</feature>
<evidence type="ECO:0000313" key="9">
    <source>
        <dbReference type="Proteomes" id="UP000051442"/>
    </source>
</evidence>
<dbReference type="InterPro" id="IPR007267">
    <property type="entry name" value="GtrA_DPMS_TM"/>
</dbReference>
<evidence type="ECO:0000256" key="2">
    <source>
        <dbReference type="ARBA" id="ARBA00022692"/>
    </source>
</evidence>
<evidence type="ECO:0000259" key="7">
    <source>
        <dbReference type="Pfam" id="PF04138"/>
    </source>
</evidence>
<evidence type="ECO:0000313" key="8">
    <source>
        <dbReference type="EMBL" id="KRN24965.1"/>
    </source>
</evidence>
<proteinExistence type="predicted"/>
<dbReference type="EMBL" id="AYZM01000079">
    <property type="protein sequence ID" value="KRN24965.1"/>
    <property type="molecule type" value="Genomic_DNA"/>
</dbReference>
<accession>A0A0R2FG73</accession>
<dbReference type="PANTHER" id="PTHR10859">
    <property type="entry name" value="GLYCOSYL TRANSFERASE"/>
    <property type="match status" value="1"/>
</dbReference>
<comment type="subcellular location">
    <subcellularLocation>
        <location evidence="1">Membrane</location>
        <topology evidence="1">Multi-pass membrane protein</topology>
    </subcellularLocation>
</comment>
<dbReference type="InterPro" id="IPR001173">
    <property type="entry name" value="Glyco_trans_2-like"/>
</dbReference>
<keyword evidence="4 5" id="KW-0472">Membrane</keyword>
<keyword evidence="2 5" id="KW-0812">Transmembrane</keyword>
<dbReference type="SUPFAM" id="SSF53448">
    <property type="entry name" value="Nucleotide-diphospho-sugar transferases"/>
    <property type="match status" value="1"/>
</dbReference>
<feature type="transmembrane region" description="Helical" evidence="5">
    <location>
        <begin position="299"/>
        <end position="321"/>
    </location>
</feature>
<comment type="caution">
    <text evidence="8">The sequence shown here is derived from an EMBL/GenBank/DDBJ whole genome shotgun (WGS) entry which is preliminary data.</text>
</comment>
<dbReference type="AlphaFoldDB" id="A0A0R2FG73"/>
<dbReference type="PANTHER" id="PTHR10859:SF114">
    <property type="entry name" value="DOLICHOL-PHOSPHATE MANNOSYLTRANSFERASE"/>
    <property type="match status" value="1"/>
</dbReference>
<evidence type="ECO:0000256" key="5">
    <source>
        <dbReference type="SAM" id="Phobius"/>
    </source>
</evidence>
<dbReference type="Pfam" id="PF00535">
    <property type="entry name" value="Glycos_transf_2"/>
    <property type="match status" value="1"/>
</dbReference>
<feature type="transmembrane region" description="Helical" evidence="5">
    <location>
        <begin position="327"/>
        <end position="347"/>
    </location>
</feature>
<dbReference type="GO" id="GO:0016740">
    <property type="term" value="F:transferase activity"/>
    <property type="evidence" value="ECO:0007669"/>
    <property type="project" value="UniProtKB-KW"/>
</dbReference>
<dbReference type="GO" id="GO:0016020">
    <property type="term" value="C:membrane"/>
    <property type="evidence" value="ECO:0007669"/>
    <property type="project" value="UniProtKB-SubCell"/>
</dbReference>
<evidence type="ECO:0000256" key="1">
    <source>
        <dbReference type="ARBA" id="ARBA00004141"/>
    </source>
</evidence>
<evidence type="ECO:0000256" key="3">
    <source>
        <dbReference type="ARBA" id="ARBA00022989"/>
    </source>
</evidence>
<feature type="transmembrane region" description="Helical" evidence="5">
    <location>
        <begin position="231"/>
        <end position="253"/>
    </location>
</feature>
<protein>
    <submittedName>
        <fullName evidence="8">Glycosyltransferase</fullName>
    </submittedName>
</protein>
<dbReference type="Proteomes" id="UP000051442">
    <property type="component" value="Unassembled WGS sequence"/>
</dbReference>
<dbReference type="CDD" id="cd04179">
    <property type="entry name" value="DPM_DPG-synthase_like"/>
    <property type="match status" value="1"/>
</dbReference>
<dbReference type="Pfam" id="PF04138">
    <property type="entry name" value="GtrA_DPMS_TM"/>
    <property type="match status" value="1"/>
</dbReference>
<dbReference type="STRING" id="1423804.FD14_GL000434"/>
<evidence type="ECO:0000259" key="6">
    <source>
        <dbReference type="Pfam" id="PF00535"/>
    </source>
</evidence>
<keyword evidence="3 5" id="KW-1133">Transmembrane helix</keyword>
<organism evidence="8 9">
    <name type="scientific">Secundilactobacillus similis DSM 23365 = JCM 2765</name>
    <dbReference type="NCBI Taxonomy" id="1423804"/>
    <lineage>
        <taxon>Bacteria</taxon>
        <taxon>Bacillati</taxon>
        <taxon>Bacillota</taxon>
        <taxon>Bacilli</taxon>
        <taxon>Lactobacillales</taxon>
        <taxon>Lactobacillaceae</taxon>
        <taxon>Secundilactobacillus</taxon>
    </lineage>
</organism>
<dbReference type="InterPro" id="IPR029044">
    <property type="entry name" value="Nucleotide-diphossugar_trans"/>
</dbReference>
<feature type="domain" description="Glycosyltransferase 2-like" evidence="6">
    <location>
        <begin position="11"/>
        <end position="139"/>
    </location>
</feature>
<name>A0A0R2FG73_9LACO</name>
<reference evidence="8 9" key="1">
    <citation type="journal article" date="2015" name="Genome Announc.">
        <title>Expanding the biotechnology potential of lactobacilli through comparative genomics of 213 strains and associated genera.</title>
        <authorList>
            <person name="Sun Z."/>
            <person name="Harris H.M."/>
            <person name="McCann A."/>
            <person name="Guo C."/>
            <person name="Argimon S."/>
            <person name="Zhang W."/>
            <person name="Yang X."/>
            <person name="Jeffery I.B."/>
            <person name="Cooney J.C."/>
            <person name="Kagawa T.F."/>
            <person name="Liu W."/>
            <person name="Song Y."/>
            <person name="Salvetti E."/>
            <person name="Wrobel A."/>
            <person name="Rasinkangas P."/>
            <person name="Parkhill J."/>
            <person name="Rea M.C."/>
            <person name="O'Sullivan O."/>
            <person name="Ritari J."/>
            <person name="Douillard F.P."/>
            <person name="Paul Ross R."/>
            <person name="Yang R."/>
            <person name="Briner A.E."/>
            <person name="Felis G.E."/>
            <person name="de Vos W.M."/>
            <person name="Barrangou R."/>
            <person name="Klaenhammer T.R."/>
            <person name="Caufield P.W."/>
            <person name="Cui Y."/>
            <person name="Zhang H."/>
            <person name="O'Toole P.W."/>
        </authorList>
    </citation>
    <scope>NUCLEOTIDE SEQUENCE [LARGE SCALE GENOMIC DNA]</scope>
    <source>
        <strain evidence="8 9">DSM 23365</strain>
    </source>
</reference>
<feature type="domain" description="GtrA/DPMS transmembrane" evidence="7">
    <location>
        <begin position="233"/>
        <end position="355"/>
    </location>
</feature>
<dbReference type="PATRIC" id="fig|1423804.4.peg.471"/>
<sequence length="368" mass="41135">MIKPITQRIGILIPALDPDQNLVTLIGQLLATNQFDQRIIIVDDGSADKQIFQQLATQYHERLRIIYNTDNHGKGTALKQGFTAFIQDYPEVVGIATMDSDGQHTVPDLLNCIDLFAKHSDDMVTGQRTFPKSVPLRSRFGNLLTNALVRGLTGLPITDTQTGLRVIPIAYAKTALTFTGQRYAFEFEMLLQAKANHVGIHEQPIQTIYIDNNSASHFRVIRDSLSIYLRFIKFALSGLLSFIVDIGLFALIVHITTTYSLDTVLSATIIARLLSAIVNYTVNHHMVFDRQGHATLIKYILLMCVQMLISGYATHALSVMVASGHSLTLITTGVKVVVDFLLFLVSYQVQKRWIFKKESSHHGHEQKA</sequence>
<dbReference type="OrthoDB" id="9810303at2"/>